<comment type="caution">
    <text evidence="1">The sequence shown here is derived from an EMBL/GenBank/DDBJ whole genome shotgun (WGS) entry which is preliminary data.</text>
</comment>
<proteinExistence type="predicted"/>
<name>A0A9W4U2M7_9PLEO</name>
<organism evidence="1 2">
    <name type="scientific">Periconia digitata</name>
    <dbReference type="NCBI Taxonomy" id="1303443"/>
    <lineage>
        <taxon>Eukaryota</taxon>
        <taxon>Fungi</taxon>
        <taxon>Dikarya</taxon>
        <taxon>Ascomycota</taxon>
        <taxon>Pezizomycotina</taxon>
        <taxon>Dothideomycetes</taxon>
        <taxon>Pleosporomycetidae</taxon>
        <taxon>Pleosporales</taxon>
        <taxon>Massarineae</taxon>
        <taxon>Periconiaceae</taxon>
        <taxon>Periconia</taxon>
    </lineage>
</organism>
<dbReference type="Proteomes" id="UP001152607">
    <property type="component" value="Unassembled WGS sequence"/>
</dbReference>
<accession>A0A9W4U2M7</accession>
<evidence type="ECO:0000313" key="2">
    <source>
        <dbReference type="Proteomes" id="UP001152607"/>
    </source>
</evidence>
<dbReference type="EMBL" id="CAOQHR010000001">
    <property type="protein sequence ID" value="CAI6232004.1"/>
    <property type="molecule type" value="Genomic_DNA"/>
</dbReference>
<evidence type="ECO:0000313" key="1">
    <source>
        <dbReference type="EMBL" id="CAI6232004.1"/>
    </source>
</evidence>
<sequence length="137" mass="14300">MAVRAPMCEATLPAPAAAAVPIYQSRPSLTETLAAPHTVLSIQTSIVYFHPQPQPASQSALAVTHGQLEPVPCRSLCCQLPSLALPSSVACPGWHWSPGGTWRATMTGVQVLPLAPEQQSIPFPHPPLDLGGNVPGA</sequence>
<dbReference type="AlphaFoldDB" id="A0A9W4U2M7"/>
<keyword evidence="2" id="KW-1185">Reference proteome</keyword>
<protein>
    <submittedName>
        <fullName evidence="1">Uncharacterized protein</fullName>
    </submittedName>
</protein>
<reference evidence="1" key="1">
    <citation type="submission" date="2023-01" db="EMBL/GenBank/DDBJ databases">
        <authorList>
            <person name="Van Ghelder C."/>
            <person name="Rancurel C."/>
        </authorList>
    </citation>
    <scope>NUCLEOTIDE SEQUENCE</scope>
    <source>
        <strain evidence="1">CNCM I-4278</strain>
    </source>
</reference>
<gene>
    <name evidence="1" type="ORF">PDIGIT_LOCUS252</name>
</gene>